<evidence type="ECO:0000313" key="4">
    <source>
        <dbReference type="Proteomes" id="UP000241203"/>
    </source>
</evidence>
<protein>
    <submittedName>
        <fullName evidence="2">Uncharacterized protein</fullName>
    </submittedName>
</protein>
<keyword evidence="1" id="KW-1133">Transmembrane helix</keyword>
<reference evidence="2 4" key="1">
    <citation type="submission" date="2018-03" db="EMBL/GenBank/DDBJ databases">
        <title>Genomic Encyclopedia of Archaeal and Bacterial Type Strains, Phase II (KMG-II): from individual species to whole genera.</title>
        <authorList>
            <person name="Goeker M."/>
        </authorList>
    </citation>
    <scope>NUCLEOTIDE SEQUENCE [LARGE SCALE GENOMIC DNA]</scope>
    <source>
        <strain evidence="2 4">DSM 21548</strain>
    </source>
</reference>
<organism evidence="2 4">
    <name type="scientific">Labedella gwakjiensis</name>
    <dbReference type="NCBI Taxonomy" id="390269"/>
    <lineage>
        <taxon>Bacteria</taxon>
        <taxon>Bacillati</taxon>
        <taxon>Actinomycetota</taxon>
        <taxon>Actinomycetes</taxon>
        <taxon>Micrococcales</taxon>
        <taxon>Microbacteriaceae</taxon>
        <taxon>Labedella</taxon>
    </lineage>
</organism>
<feature type="transmembrane region" description="Helical" evidence="1">
    <location>
        <begin position="35"/>
        <end position="58"/>
    </location>
</feature>
<evidence type="ECO:0000313" key="5">
    <source>
        <dbReference type="Proteomes" id="UP000268291"/>
    </source>
</evidence>
<name>A0A2P8GUA6_9MICO</name>
<proteinExistence type="predicted"/>
<dbReference type="AlphaFoldDB" id="A0A2P8GUA6"/>
<evidence type="ECO:0000313" key="2">
    <source>
        <dbReference type="EMBL" id="PSL37548.1"/>
    </source>
</evidence>
<reference evidence="3 5" key="2">
    <citation type="submission" date="2018-12" db="EMBL/GenBank/DDBJ databases">
        <authorList>
            <person name="hu s."/>
            <person name="Xu Y."/>
            <person name="Xu B."/>
            <person name="Li F."/>
        </authorList>
    </citation>
    <scope>NUCLEOTIDE SEQUENCE [LARGE SCALE GENOMIC DNA]</scope>
    <source>
        <strain evidence="3 5">KSW2-17</strain>
    </source>
</reference>
<gene>
    <name evidence="2" type="ORF">CLV49_1155</name>
    <name evidence="3" type="ORF">ELQ93_14810</name>
</gene>
<dbReference type="RefSeq" id="WP_106562675.1">
    <property type="nucleotide sequence ID" value="NZ_PYAU01000001.1"/>
</dbReference>
<accession>A0A2P8GUA6</accession>
<feature type="transmembrane region" description="Helical" evidence="1">
    <location>
        <begin position="7"/>
        <end position="29"/>
    </location>
</feature>
<dbReference type="Proteomes" id="UP000268291">
    <property type="component" value="Unassembled WGS sequence"/>
</dbReference>
<keyword evidence="1" id="KW-0472">Membrane</keyword>
<comment type="caution">
    <text evidence="2">The sequence shown here is derived from an EMBL/GenBank/DDBJ whole genome shotgun (WGS) entry which is preliminary data.</text>
</comment>
<keyword evidence="5" id="KW-1185">Reference proteome</keyword>
<evidence type="ECO:0000256" key="1">
    <source>
        <dbReference type="SAM" id="Phobius"/>
    </source>
</evidence>
<sequence>MDRTTRTLFLIGSVLAIVGMGAQLIALLAEIRWLLLPATVLWISGGVVVLVASGRYIAGRR</sequence>
<dbReference type="EMBL" id="PYAU01000001">
    <property type="protein sequence ID" value="PSL37548.1"/>
    <property type="molecule type" value="Genomic_DNA"/>
</dbReference>
<evidence type="ECO:0000313" key="3">
    <source>
        <dbReference type="EMBL" id="RUQ84848.1"/>
    </source>
</evidence>
<keyword evidence="1" id="KW-0812">Transmembrane</keyword>
<dbReference type="Proteomes" id="UP000241203">
    <property type="component" value="Unassembled WGS sequence"/>
</dbReference>
<dbReference type="EMBL" id="RZGY01000002">
    <property type="protein sequence ID" value="RUQ84848.1"/>
    <property type="molecule type" value="Genomic_DNA"/>
</dbReference>